<dbReference type="Pfam" id="PF22936">
    <property type="entry name" value="Pol_BBD"/>
    <property type="match status" value="1"/>
</dbReference>
<dbReference type="InterPro" id="IPR001878">
    <property type="entry name" value="Znf_CCHC"/>
</dbReference>
<sequence>MLFYLTTLNLAHILKEECPKPANPDSRESLLTVETWKQYDFFCRNYILNRLDDTLYDIYLVYSTAKEVWDSLEKKYKTEDAGAKKFVIEKFLKHVMMDSKPMTKQVEEIQILIERCPWSLILRLRIEEDHRKGDKNDTPSMEAKANMIEGSSSKSKFQKNKGKKKVRGAGNTMAPKGKNFKRIRGSCWVCRKPGHKAKDCYFRKGQNDANSLKNKEANMVEENVQHMDTDEDNLVAVVTEVNVVFNVKGWWIDTGATKHICSNENLFCEYNKITNGEQF</sequence>
<feature type="domain" description="CCHC-type" evidence="3">
    <location>
        <begin position="187"/>
        <end position="200"/>
    </location>
</feature>
<organism evidence="4 5">
    <name type="scientific">Coffea arabica</name>
    <name type="common">Arabian coffee</name>
    <dbReference type="NCBI Taxonomy" id="13443"/>
    <lineage>
        <taxon>Eukaryota</taxon>
        <taxon>Viridiplantae</taxon>
        <taxon>Streptophyta</taxon>
        <taxon>Embryophyta</taxon>
        <taxon>Tracheophyta</taxon>
        <taxon>Spermatophyta</taxon>
        <taxon>Magnoliopsida</taxon>
        <taxon>eudicotyledons</taxon>
        <taxon>Gunneridae</taxon>
        <taxon>Pentapetalae</taxon>
        <taxon>asterids</taxon>
        <taxon>lamiids</taxon>
        <taxon>Gentianales</taxon>
        <taxon>Rubiaceae</taxon>
        <taxon>Ixoroideae</taxon>
        <taxon>Gardenieae complex</taxon>
        <taxon>Bertiereae - Coffeeae clade</taxon>
        <taxon>Coffeeae</taxon>
        <taxon>Coffea</taxon>
    </lineage>
</organism>
<evidence type="ECO:0000256" key="1">
    <source>
        <dbReference type="PROSITE-ProRule" id="PRU00047"/>
    </source>
</evidence>
<dbReference type="PANTHER" id="PTHR47592">
    <property type="entry name" value="PBF68 PROTEIN"/>
    <property type="match status" value="1"/>
</dbReference>
<keyword evidence="4" id="KW-1185">Reference proteome</keyword>
<proteinExistence type="predicted"/>
<evidence type="ECO:0000313" key="4">
    <source>
        <dbReference type="Proteomes" id="UP001652660"/>
    </source>
</evidence>
<reference evidence="5" key="1">
    <citation type="submission" date="2025-08" db="UniProtKB">
        <authorList>
            <consortium name="RefSeq"/>
        </authorList>
    </citation>
    <scope>IDENTIFICATION</scope>
    <source>
        <tissue evidence="5">Leaves</tissue>
    </source>
</reference>
<gene>
    <name evidence="5" type="primary">LOC140014657</name>
</gene>
<dbReference type="InterPro" id="IPR036875">
    <property type="entry name" value="Znf_CCHC_sf"/>
</dbReference>
<dbReference type="PANTHER" id="PTHR47592:SF27">
    <property type="entry name" value="OS08G0421700 PROTEIN"/>
    <property type="match status" value="1"/>
</dbReference>
<dbReference type="Proteomes" id="UP001652660">
    <property type="component" value="Chromosome 9e"/>
</dbReference>
<keyword evidence="1" id="KW-0863">Zinc-finger</keyword>
<name>A0ABM4VQN1_COFAR</name>
<evidence type="ECO:0000256" key="2">
    <source>
        <dbReference type="SAM" id="MobiDB-lite"/>
    </source>
</evidence>
<accession>A0ABM4VQN1</accession>
<dbReference type="GeneID" id="140014657"/>
<dbReference type="Pfam" id="PF14223">
    <property type="entry name" value="Retrotran_gag_2"/>
    <property type="match status" value="1"/>
</dbReference>
<feature type="compositionally biased region" description="Basic residues" evidence="2">
    <location>
        <begin position="156"/>
        <end position="167"/>
    </location>
</feature>
<keyword evidence="1" id="KW-0862">Zinc</keyword>
<dbReference type="PROSITE" id="PS50158">
    <property type="entry name" value="ZF_CCHC"/>
    <property type="match status" value="1"/>
</dbReference>
<feature type="region of interest" description="Disordered" evidence="2">
    <location>
        <begin position="149"/>
        <end position="175"/>
    </location>
</feature>
<dbReference type="RefSeq" id="XP_071921841.1">
    <property type="nucleotide sequence ID" value="XM_072065740.1"/>
</dbReference>
<evidence type="ECO:0000313" key="5">
    <source>
        <dbReference type="RefSeq" id="XP_071921841.1"/>
    </source>
</evidence>
<evidence type="ECO:0000259" key="3">
    <source>
        <dbReference type="PROSITE" id="PS50158"/>
    </source>
</evidence>
<dbReference type="InterPro" id="IPR054722">
    <property type="entry name" value="PolX-like_BBD"/>
</dbReference>
<protein>
    <recommendedName>
        <fullName evidence="3">CCHC-type domain-containing protein</fullName>
    </recommendedName>
</protein>
<dbReference type="SUPFAM" id="SSF57756">
    <property type="entry name" value="Retrovirus zinc finger-like domains"/>
    <property type="match status" value="1"/>
</dbReference>
<keyword evidence="1" id="KW-0479">Metal-binding</keyword>